<dbReference type="InterPro" id="IPR015590">
    <property type="entry name" value="Aldehyde_DH_dom"/>
</dbReference>
<dbReference type="Proteomes" id="UP000759537">
    <property type="component" value="Unassembled WGS sequence"/>
</dbReference>
<gene>
    <name evidence="3" type="ORF">DFH94DRAFT_696340</name>
</gene>
<dbReference type="Pfam" id="PF00171">
    <property type="entry name" value="Aldedh"/>
    <property type="match status" value="1"/>
</dbReference>
<keyword evidence="4" id="KW-1185">Reference proteome</keyword>
<dbReference type="InterPro" id="IPR016162">
    <property type="entry name" value="Ald_DH_N"/>
</dbReference>
<comment type="similarity">
    <text evidence="1">Belongs to the aldehyde dehydrogenase family.</text>
</comment>
<dbReference type="GO" id="GO:0016491">
    <property type="term" value="F:oxidoreductase activity"/>
    <property type="evidence" value="ECO:0007669"/>
    <property type="project" value="InterPro"/>
</dbReference>
<dbReference type="OrthoDB" id="310895at2759"/>
<accession>A0A9P5K098</accession>
<evidence type="ECO:0000313" key="4">
    <source>
        <dbReference type="Proteomes" id="UP000759537"/>
    </source>
</evidence>
<evidence type="ECO:0000313" key="3">
    <source>
        <dbReference type="EMBL" id="KAF8472246.1"/>
    </source>
</evidence>
<protein>
    <submittedName>
        <fullName evidence="3">Aldehyde/histidinol dehydrogenase</fullName>
    </submittedName>
</protein>
<dbReference type="AlphaFoldDB" id="A0A9P5K098"/>
<dbReference type="EMBL" id="WHVB01000021">
    <property type="protein sequence ID" value="KAF8472246.1"/>
    <property type="molecule type" value="Genomic_DNA"/>
</dbReference>
<comment type="caution">
    <text evidence="3">The sequence shown here is derived from an EMBL/GenBank/DDBJ whole genome shotgun (WGS) entry which is preliminary data.</text>
</comment>
<reference evidence="3" key="1">
    <citation type="submission" date="2019-10" db="EMBL/GenBank/DDBJ databases">
        <authorList>
            <consortium name="DOE Joint Genome Institute"/>
            <person name="Kuo A."/>
            <person name="Miyauchi S."/>
            <person name="Kiss E."/>
            <person name="Drula E."/>
            <person name="Kohler A."/>
            <person name="Sanchez-Garcia M."/>
            <person name="Andreopoulos B."/>
            <person name="Barry K.W."/>
            <person name="Bonito G."/>
            <person name="Buee M."/>
            <person name="Carver A."/>
            <person name="Chen C."/>
            <person name="Cichocki N."/>
            <person name="Clum A."/>
            <person name="Culley D."/>
            <person name="Crous P.W."/>
            <person name="Fauchery L."/>
            <person name="Girlanda M."/>
            <person name="Hayes R."/>
            <person name="Keri Z."/>
            <person name="LaButti K."/>
            <person name="Lipzen A."/>
            <person name="Lombard V."/>
            <person name="Magnuson J."/>
            <person name="Maillard F."/>
            <person name="Morin E."/>
            <person name="Murat C."/>
            <person name="Nolan M."/>
            <person name="Ohm R."/>
            <person name="Pangilinan J."/>
            <person name="Pereira M."/>
            <person name="Perotto S."/>
            <person name="Peter M."/>
            <person name="Riley R."/>
            <person name="Sitrit Y."/>
            <person name="Stielow B."/>
            <person name="Szollosi G."/>
            <person name="Zifcakova L."/>
            <person name="Stursova M."/>
            <person name="Spatafora J.W."/>
            <person name="Tedersoo L."/>
            <person name="Vaario L.-M."/>
            <person name="Yamada A."/>
            <person name="Yan M."/>
            <person name="Wang P."/>
            <person name="Xu J."/>
            <person name="Bruns T."/>
            <person name="Baldrian P."/>
            <person name="Vilgalys R."/>
            <person name="Henrissat B."/>
            <person name="Grigoriev I.V."/>
            <person name="Hibbett D."/>
            <person name="Nagy L.G."/>
            <person name="Martin F.M."/>
        </authorList>
    </citation>
    <scope>NUCLEOTIDE SEQUENCE</scope>
    <source>
        <strain evidence="3">Prilba</strain>
    </source>
</reference>
<dbReference type="SUPFAM" id="SSF53720">
    <property type="entry name" value="ALDH-like"/>
    <property type="match status" value="1"/>
</dbReference>
<reference evidence="3" key="2">
    <citation type="journal article" date="2020" name="Nat. Commun.">
        <title>Large-scale genome sequencing of mycorrhizal fungi provides insights into the early evolution of symbiotic traits.</title>
        <authorList>
            <person name="Miyauchi S."/>
            <person name="Kiss E."/>
            <person name="Kuo A."/>
            <person name="Drula E."/>
            <person name="Kohler A."/>
            <person name="Sanchez-Garcia M."/>
            <person name="Morin E."/>
            <person name="Andreopoulos B."/>
            <person name="Barry K.W."/>
            <person name="Bonito G."/>
            <person name="Buee M."/>
            <person name="Carver A."/>
            <person name="Chen C."/>
            <person name="Cichocki N."/>
            <person name="Clum A."/>
            <person name="Culley D."/>
            <person name="Crous P.W."/>
            <person name="Fauchery L."/>
            <person name="Girlanda M."/>
            <person name="Hayes R.D."/>
            <person name="Keri Z."/>
            <person name="LaButti K."/>
            <person name="Lipzen A."/>
            <person name="Lombard V."/>
            <person name="Magnuson J."/>
            <person name="Maillard F."/>
            <person name="Murat C."/>
            <person name="Nolan M."/>
            <person name="Ohm R.A."/>
            <person name="Pangilinan J."/>
            <person name="Pereira M.F."/>
            <person name="Perotto S."/>
            <person name="Peter M."/>
            <person name="Pfister S."/>
            <person name="Riley R."/>
            <person name="Sitrit Y."/>
            <person name="Stielow J.B."/>
            <person name="Szollosi G."/>
            <person name="Zifcakova L."/>
            <person name="Stursova M."/>
            <person name="Spatafora J.W."/>
            <person name="Tedersoo L."/>
            <person name="Vaario L.M."/>
            <person name="Yamada A."/>
            <person name="Yan M."/>
            <person name="Wang P."/>
            <person name="Xu J."/>
            <person name="Bruns T."/>
            <person name="Baldrian P."/>
            <person name="Vilgalys R."/>
            <person name="Dunand C."/>
            <person name="Henrissat B."/>
            <person name="Grigoriev I.V."/>
            <person name="Hibbett D."/>
            <person name="Nagy L.G."/>
            <person name="Martin F.M."/>
        </authorList>
    </citation>
    <scope>NUCLEOTIDE SEQUENCE</scope>
    <source>
        <strain evidence="3">Prilba</strain>
    </source>
</reference>
<dbReference type="PANTHER" id="PTHR11699">
    <property type="entry name" value="ALDEHYDE DEHYDROGENASE-RELATED"/>
    <property type="match status" value="1"/>
</dbReference>
<name>A0A9P5K098_9AGAM</name>
<feature type="domain" description="Aldehyde dehydrogenase" evidence="2">
    <location>
        <begin position="36"/>
        <end position="176"/>
    </location>
</feature>
<evidence type="ECO:0000256" key="1">
    <source>
        <dbReference type="ARBA" id="ARBA00009986"/>
    </source>
</evidence>
<sequence>MSMSTTAFNHEFKTEAFKGKVSFPTGVFIDGEFITGSEGTTIDVIDPSDGKILVSIDEGTSENVDAAVISAKKAFRDTWGLKVPGEKRGQFLNKLADLMEQNLDELAAIEALNAGKTFTGTKAMDLKLTVNTLRYYAGWADKIHGQVIETQESNFAYTRREPFGVVGQIIPTNFSLT</sequence>
<evidence type="ECO:0000259" key="2">
    <source>
        <dbReference type="Pfam" id="PF00171"/>
    </source>
</evidence>
<dbReference type="Gene3D" id="3.40.605.10">
    <property type="entry name" value="Aldehyde Dehydrogenase, Chain A, domain 1"/>
    <property type="match status" value="1"/>
</dbReference>
<organism evidence="3 4">
    <name type="scientific">Russula ochroleuca</name>
    <dbReference type="NCBI Taxonomy" id="152965"/>
    <lineage>
        <taxon>Eukaryota</taxon>
        <taxon>Fungi</taxon>
        <taxon>Dikarya</taxon>
        <taxon>Basidiomycota</taxon>
        <taxon>Agaricomycotina</taxon>
        <taxon>Agaricomycetes</taxon>
        <taxon>Russulales</taxon>
        <taxon>Russulaceae</taxon>
        <taxon>Russula</taxon>
    </lineage>
</organism>
<proteinExistence type="inferred from homology"/>
<dbReference type="InterPro" id="IPR016161">
    <property type="entry name" value="Ald_DH/histidinol_DH"/>
</dbReference>